<evidence type="ECO:0000256" key="7">
    <source>
        <dbReference type="ARBA" id="ARBA00023306"/>
    </source>
</evidence>
<dbReference type="PANTHER" id="PTHR37820:SF1">
    <property type="entry name" value="CELL DIVISION PROTEIN FTSQ"/>
    <property type="match status" value="1"/>
</dbReference>
<evidence type="ECO:0000256" key="2">
    <source>
        <dbReference type="ARBA" id="ARBA00022475"/>
    </source>
</evidence>
<keyword evidence="11" id="KW-1185">Reference proteome</keyword>
<evidence type="ECO:0000256" key="6">
    <source>
        <dbReference type="ARBA" id="ARBA00023136"/>
    </source>
</evidence>
<dbReference type="InterPro" id="IPR026580">
    <property type="entry name" value="DivIB"/>
</dbReference>
<dbReference type="EMBL" id="BOVJ01000081">
    <property type="protein sequence ID" value="GIQ64143.1"/>
    <property type="molecule type" value="Genomic_DNA"/>
</dbReference>
<evidence type="ECO:0000256" key="8">
    <source>
        <dbReference type="HAMAP-Rule" id="MF_00912"/>
    </source>
</evidence>
<dbReference type="InterPro" id="IPR050487">
    <property type="entry name" value="FtsQ_DivIB"/>
</dbReference>
<feature type="domain" description="POTRA" evidence="9">
    <location>
        <begin position="43"/>
        <end position="111"/>
    </location>
</feature>
<protein>
    <recommendedName>
        <fullName evidence="8">Cell division protein DivIB</fullName>
    </recommendedName>
</protein>
<evidence type="ECO:0000259" key="9">
    <source>
        <dbReference type="PROSITE" id="PS51779"/>
    </source>
</evidence>
<dbReference type="PANTHER" id="PTHR37820">
    <property type="entry name" value="CELL DIVISION PROTEIN DIVIB"/>
    <property type="match status" value="1"/>
</dbReference>
<name>A0ABQ4N870_9BACL</name>
<keyword evidence="3 8" id="KW-0132">Cell division</keyword>
<dbReference type="RefSeq" id="WP_213528999.1">
    <property type="nucleotide sequence ID" value="NZ_BOVJ01000081.1"/>
</dbReference>
<comment type="subcellular location">
    <subcellularLocation>
        <location evidence="8">Cell membrane</location>
        <topology evidence="8">Single-pass type II membrane protein</topology>
    </subcellularLocation>
    <subcellularLocation>
        <location evidence="1">Membrane</location>
    </subcellularLocation>
    <text evidence="8">Localizes to the division septum.</text>
</comment>
<keyword evidence="6 8" id="KW-0472">Membrane</keyword>
<dbReference type="InterPro" id="IPR013685">
    <property type="entry name" value="POTRA_FtsQ_type"/>
</dbReference>
<proteinExistence type="inferred from homology"/>
<dbReference type="Proteomes" id="UP000680304">
    <property type="component" value="Unassembled WGS sequence"/>
</dbReference>
<dbReference type="PROSITE" id="PS51779">
    <property type="entry name" value="POTRA"/>
    <property type="match status" value="1"/>
</dbReference>
<comment type="similarity">
    <text evidence="8">Belongs to the FtsQ/DivIB family. DivIB subfamily.</text>
</comment>
<evidence type="ECO:0000256" key="3">
    <source>
        <dbReference type="ARBA" id="ARBA00022618"/>
    </source>
</evidence>
<dbReference type="Gene3D" id="3.40.50.10960">
    <property type="match status" value="1"/>
</dbReference>
<keyword evidence="7 8" id="KW-0131">Cell cycle</keyword>
<reference evidence="10 11" key="1">
    <citation type="submission" date="2021-04" db="EMBL/GenBank/DDBJ databases">
        <title>Draft genome sequence of Paenibacillus cisolokensis, LC2-13A.</title>
        <authorList>
            <person name="Uke A."/>
            <person name="Chhe C."/>
            <person name="Baramee S."/>
            <person name="Kosugi A."/>
        </authorList>
    </citation>
    <scope>NUCLEOTIDE SEQUENCE [LARGE SCALE GENOMIC DNA]</scope>
    <source>
        <strain evidence="10 11">LC2-13A</strain>
    </source>
</reference>
<comment type="function">
    <text evidence="8">Cell division protein that may be involved in stabilizing or promoting the assembly of the division complex.</text>
</comment>
<keyword evidence="5 8" id="KW-1133">Transmembrane helix</keyword>
<dbReference type="HAMAP" id="MF_00912">
    <property type="entry name" value="DivIB"/>
    <property type="match status" value="1"/>
</dbReference>
<organism evidence="10 11">
    <name type="scientific">Paenibacillus cisolokensis</name>
    <dbReference type="NCBI Taxonomy" id="1658519"/>
    <lineage>
        <taxon>Bacteria</taxon>
        <taxon>Bacillati</taxon>
        <taxon>Bacillota</taxon>
        <taxon>Bacilli</taxon>
        <taxon>Bacillales</taxon>
        <taxon>Paenibacillaceae</taxon>
        <taxon>Paenibacillus</taxon>
    </lineage>
</organism>
<evidence type="ECO:0000313" key="10">
    <source>
        <dbReference type="EMBL" id="GIQ64143.1"/>
    </source>
</evidence>
<gene>
    <name evidence="8" type="primary">divIB</name>
    <name evidence="10" type="ORF">PACILC2_27110</name>
</gene>
<evidence type="ECO:0000256" key="1">
    <source>
        <dbReference type="ARBA" id="ARBA00004370"/>
    </source>
</evidence>
<dbReference type="Gene3D" id="3.10.20.310">
    <property type="entry name" value="membrane protein fhac"/>
    <property type="match status" value="1"/>
</dbReference>
<sequence>MSEPIPVLREPERKRRGNRKVLAVLLLLFVVLLAVLFFNSSISKISSLVIEGEMYLTAAEIREASGLAVGDAFFGAGAATIEKRVKTLKPVKEVEVTKHFPGVVRIAVQEYNAVAFELSSTGELTAILSNGANIPVVGGSIVADKPVLTGWKPNDPVKAELSRQLARIPAKELSDISEITPYPSKAYPDRIKIYTRTRFEVVTAVSVLKDKIPMLNAVVETQQPGRVTMLLADTYEPYEQETDELETTQ</sequence>
<keyword evidence="2 8" id="KW-1003">Cell membrane</keyword>
<evidence type="ECO:0000256" key="5">
    <source>
        <dbReference type="ARBA" id="ARBA00022989"/>
    </source>
</evidence>
<feature type="transmembrane region" description="Helical" evidence="8">
    <location>
        <begin position="21"/>
        <end position="38"/>
    </location>
</feature>
<accession>A0ABQ4N870</accession>
<evidence type="ECO:0000313" key="11">
    <source>
        <dbReference type="Proteomes" id="UP000680304"/>
    </source>
</evidence>
<evidence type="ECO:0000256" key="4">
    <source>
        <dbReference type="ARBA" id="ARBA00022692"/>
    </source>
</evidence>
<keyword evidence="4 8" id="KW-0812">Transmembrane</keyword>
<dbReference type="InterPro" id="IPR034746">
    <property type="entry name" value="POTRA"/>
</dbReference>
<comment type="caution">
    <text evidence="10">The sequence shown here is derived from an EMBL/GenBank/DDBJ whole genome shotgun (WGS) entry which is preliminary data.</text>
</comment>
<dbReference type="Pfam" id="PF08478">
    <property type="entry name" value="POTRA_1"/>
    <property type="match status" value="1"/>
</dbReference>